<gene>
    <name evidence="2" type="ORF">PEDI_21640</name>
</gene>
<evidence type="ECO:0008006" key="4">
    <source>
        <dbReference type="Google" id="ProtNLM"/>
    </source>
</evidence>
<dbReference type="RefSeq" id="WP_338237121.1">
    <property type="nucleotide sequence ID" value="NZ_BQKE01000001.1"/>
</dbReference>
<evidence type="ECO:0000313" key="3">
    <source>
        <dbReference type="Proteomes" id="UP001310022"/>
    </source>
</evidence>
<keyword evidence="3" id="KW-1185">Reference proteome</keyword>
<sequence>MKKIIVFVLSLMISAFAQAETQATSQSTKAQGNLELGMRLSVAPGISGVYQLGGPQSVEGLLQFKGGATIVTGLYRYNFGLISPEVPGLSWYAGAGAHTKIINGATVGIDGIIGLQYDFDEIPLNISMDWKPAFDIFGPGGGDFHADDIAISVRFKF</sequence>
<name>A0AAN4VY41_9BACT</name>
<organism evidence="2 3">
    <name type="scientific">Persicobacter diffluens</name>
    <dbReference type="NCBI Taxonomy" id="981"/>
    <lineage>
        <taxon>Bacteria</taxon>
        <taxon>Pseudomonadati</taxon>
        <taxon>Bacteroidota</taxon>
        <taxon>Cytophagia</taxon>
        <taxon>Cytophagales</taxon>
        <taxon>Persicobacteraceae</taxon>
        <taxon>Persicobacter</taxon>
    </lineage>
</organism>
<evidence type="ECO:0000313" key="2">
    <source>
        <dbReference type="EMBL" id="GJM61612.1"/>
    </source>
</evidence>
<dbReference type="Proteomes" id="UP001310022">
    <property type="component" value="Unassembled WGS sequence"/>
</dbReference>
<comment type="caution">
    <text evidence="2">The sequence shown here is derived from an EMBL/GenBank/DDBJ whole genome shotgun (WGS) entry which is preliminary data.</text>
</comment>
<accession>A0AAN4VY41</accession>
<dbReference type="AlphaFoldDB" id="A0AAN4VY41"/>
<feature type="chain" id="PRO_5042900274" description="Outer membrane protein beta-barrel domain-containing protein" evidence="1">
    <location>
        <begin position="20"/>
        <end position="157"/>
    </location>
</feature>
<keyword evidence="1" id="KW-0732">Signal</keyword>
<protein>
    <recommendedName>
        <fullName evidence="4">Outer membrane protein beta-barrel domain-containing protein</fullName>
    </recommendedName>
</protein>
<reference evidence="2 3" key="1">
    <citation type="submission" date="2021-12" db="EMBL/GenBank/DDBJ databases">
        <title>Genome sequencing of bacteria with rrn-lacking chromosome and rrn-plasmid.</title>
        <authorList>
            <person name="Anda M."/>
            <person name="Iwasaki W."/>
        </authorList>
    </citation>
    <scope>NUCLEOTIDE SEQUENCE [LARGE SCALE GENOMIC DNA]</scope>
    <source>
        <strain evidence="2 3">NBRC 15940</strain>
    </source>
</reference>
<feature type="signal peptide" evidence="1">
    <location>
        <begin position="1"/>
        <end position="19"/>
    </location>
</feature>
<proteinExistence type="predicted"/>
<evidence type="ECO:0000256" key="1">
    <source>
        <dbReference type="SAM" id="SignalP"/>
    </source>
</evidence>
<dbReference type="EMBL" id="BQKE01000001">
    <property type="protein sequence ID" value="GJM61612.1"/>
    <property type="molecule type" value="Genomic_DNA"/>
</dbReference>